<dbReference type="Gene3D" id="2.30.30.1020">
    <property type="entry name" value="CCR4-NOT complex subunit 2/3/5, C-terminal domain"/>
    <property type="match status" value="1"/>
</dbReference>
<evidence type="ECO:0000256" key="4">
    <source>
        <dbReference type="SAM" id="MobiDB-lite"/>
    </source>
</evidence>
<dbReference type="GO" id="GO:0006355">
    <property type="term" value="P:regulation of DNA-templated transcription"/>
    <property type="evidence" value="ECO:0007669"/>
    <property type="project" value="InterPro"/>
</dbReference>
<proteinExistence type="inferred from homology"/>
<comment type="similarity">
    <text evidence="1">Belongs to the CNOT2/3/5 family.</text>
</comment>
<reference evidence="6" key="1">
    <citation type="submission" date="2023-06" db="EMBL/GenBank/DDBJ databases">
        <title>Genomic analysis of the entomopathogenic nematode Steinernema hermaphroditum.</title>
        <authorList>
            <person name="Schwarz E.M."/>
            <person name="Heppert J.K."/>
            <person name="Baniya A."/>
            <person name="Schwartz H.T."/>
            <person name="Tan C.-H."/>
            <person name="Antoshechkin I."/>
            <person name="Sternberg P.W."/>
            <person name="Goodrich-Blair H."/>
            <person name="Dillman A.R."/>
        </authorList>
    </citation>
    <scope>NUCLEOTIDE SEQUENCE</scope>
    <source>
        <strain evidence="6">PS9179</strain>
        <tissue evidence="6">Whole animal</tissue>
    </source>
</reference>
<name>A0AA39ISE8_9BILA</name>
<dbReference type="InterPro" id="IPR040168">
    <property type="entry name" value="Not2/3/5"/>
</dbReference>
<feature type="region of interest" description="Disordered" evidence="4">
    <location>
        <begin position="1"/>
        <end position="31"/>
    </location>
</feature>
<dbReference type="AlphaFoldDB" id="A0AA39ISE8"/>
<protein>
    <recommendedName>
        <fullName evidence="5">NOT2/NOT3/NOT5 C-terminal domain-containing protein</fullName>
    </recommendedName>
</protein>
<keyword evidence="7" id="KW-1185">Reference proteome</keyword>
<sequence length="231" mass="27016">MTTMSITTSDRSKEDLSSSDNLPVHPQRNAYPPIADQFGMASLITHIRGIDRQNPFMVGMTMGVDFSTLNMTMNPRQRDSKYCTFGGPFVGNHRRMHDVPCDVPEEYRVSVLSKMPDPTGQLNSLLPFKEHRYSDEILFHVFYNFGGETYQLVAAAELYSRGWRYHKQQQIWITRSQFAVQEQTANHERAIYTFFDRNLWRKMTREMTIFFHDIEGRPNVPDMKDIQDKKC</sequence>
<dbReference type="Pfam" id="PF04153">
    <property type="entry name" value="NOT2_3_5_C"/>
    <property type="match status" value="1"/>
</dbReference>
<evidence type="ECO:0000259" key="5">
    <source>
        <dbReference type="Pfam" id="PF04153"/>
    </source>
</evidence>
<dbReference type="GO" id="GO:2000036">
    <property type="term" value="P:regulation of stem cell population maintenance"/>
    <property type="evidence" value="ECO:0007669"/>
    <property type="project" value="UniProtKB-ARBA"/>
</dbReference>
<accession>A0AA39ISE8</accession>
<dbReference type="InterPro" id="IPR007282">
    <property type="entry name" value="NOT2/3/5_C"/>
</dbReference>
<keyword evidence="3" id="KW-0804">Transcription</keyword>
<evidence type="ECO:0000256" key="3">
    <source>
        <dbReference type="ARBA" id="ARBA00023163"/>
    </source>
</evidence>
<evidence type="ECO:0000313" key="6">
    <source>
        <dbReference type="EMBL" id="KAK0428697.1"/>
    </source>
</evidence>
<evidence type="ECO:0000256" key="1">
    <source>
        <dbReference type="ARBA" id="ARBA00007682"/>
    </source>
</evidence>
<keyword evidence="2" id="KW-0805">Transcription regulation</keyword>
<gene>
    <name evidence="6" type="ORF">QR680_010955</name>
</gene>
<dbReference type="InterPro" id="IPR038635">
    <property type="entry name" value="CCR4-NOT_su2/3/5_C_sf"/>
</dbReference>
<dbReference type="GO" id="GO:0030015">
    <property type="term" value="C:CCR4-NOT core complex"/>
    <property type="evidence" value="ECO:0007669"/>
    <property type="project" value="InterPro"/>
</dbReference>
<comment type="caution">
    <text evidence="6">The sequence shown here is derived from an EMBL/GenBank/DDBJ whole genome shotgun (WGS) entry which is preliminary data.</text>
</comment>
<dbReference type="EMBL" id="JAUCMV010000001">
    <property type="protein sequence ID" value="KAK0428697.1"/>
    <property type="molecule type" value="Genomic_DNA"/>
</dbReference>
<evidence type="ECO:0000256" key="2">
    <source>
        <dbReference type="ARBA" id="ARBA00023015"/>
    </source>
</evidence>
<evidence type="ECO:0000313" key="7">
    <source>
        <dbReference type="Proteomes" id="UP001175271"/>
    </source>
</evidence>
<organism evidence="6 7">
    <name type="scientific">Steinernema hermaphroditum</name>
    <dbReference type="NCBI Taxonomy" id="289476"/>
    <lineage>
        <taxon>Eukaryota</taxon>
        <taxon>Metazoa</taxon>
        <taxon>Ecdysozoa</taxon>
        <taxon>Nematoda</taxon>
        <taxon>Chromadorea</taxon>
        <taxon>Rhabditida</taxon>
        <taxon>Tylenchina</taxon>
        <taxon>Panagrolaimomorpha</taxon>
        <taxon>Strongyloidoidea</taxon>
        <taxon>Steinernematidae</taxon>
        <taxon>Steinernema</taxon>
    </lineage>
</organism>
<dbReference type="PANTHER" id="PTHR23326">
    <property type="entry name" value="CCR4 NOT-RELATED"/>
    <property type="match status" value="1"/>
</dbReference>
<dbReference type="Proteomes" id="UP001175271">
    <property type="component" value="Unassembled WGS sequence"/>
</dbReference>
<feature type="domain" description="NOT2/NOT3/NOT5 C-terminal" evidence="5">
    <location>
        <begin position="84"/>
        <end position="209"/>
    </location>
</feature>